<comment type="subunit">
    <text evidence="7">Consists of a catalytic RNA component (M1 or rnpB) and a protein subunit.</text>
</comment>
<dbReference type="InterPro" id="IPR020568">
    <property type="entry name" value="Ribosomal_Su5_D2-typ_SF"/>
</dbReference>
<proteinExistence type="inferred from homology"/>
<keyword evidence="4 7" id="KW-0255">Endonuclease</keyword>
<dbReference type="Proteomes" id="UP000320948">
    <property type="component" value="Unassembled WGS sequence"/>
</dbReference>
<dbReference type="PANTHER" id="PTHR33992:SF1">
    <property type="entry name" value="RIBONUCLEASE P PROTEIN COMPONENT"/>
    <property type="match status" value="1"/>
</dbReference>
<dbReference type="GO" id="GO:0042781">
    <property type="term" value="F:3'-tRNA processing endoribonuclease activity"/>
    <property type="evidence" value="ECO:0007669"/>
    <property type="project" value="TreeGrafter"/>
</dbReference>
<dbReference type="SUPFAM" id="SSF54211">
    <property type="entry name" value="Ribosomal protein S5 domain 2-like"/>
    <property type="match status" value="1"/>
</dbReference>
<evidence type="ECO:0000256" key="8">
    <source>
        <dbReference type="NCBIfam" id="TIGR00188"/>
    </source>
</evidence>
<evidence type="ECO:0000256" key="6">
    <source>
        <dbReference type="ARBA" id="ARBA00022884"/>
    </source>
</evidence>
<protein>
    <recommendedName>
        <fullName evidence="7 8">Ribonuclease P protein component</fullName>
        <shortName evidence="7">RNase P protein</shortName>
        <shortName evidence="7">RNaseP protein</shortName>
        <ecNumber evidence="7 8">3.1.26.5</ecNumber>
    </recommendedName>
    <alternativeName>
        <fullName evidence="7">Protein C5</fullName>
    </alternativeName>
</protein>
<comment type="catalytic activity">
    <reaction evidence="7">
        <text>Endonucleolytic cleavage of RNA, removing 5'-extranucleotides from tRNA precursor.</text>
        <dbReference type="EC" id="3.1.26.5"/>
    </reaction>
</comment>
<evidence type="ECO:0000313" key="10">
    <source>
        <dbReference type="Proteomes" id="UP000320948"/>
    </source>
</evidence>
<name>A0A6N4R994_BLAVI</name>
<dbReference type="EC" id="3.1.26.5" evidence="7 8"/>
<evidence type="ECO:0000256" key="4">
    <source>
        <dbReference type="ARBA" id="ARBA00022759"/>
    </source>
</evidence>
<evidence type="ECO:0000256" key="1">
    <source>
        <dbReference type="ARBA" id="ARBA00002663"/>
    </source>
</evidence>
<dbReference type="NCBIfam" id="TIGR00188">
    <property type="entry name" value="rnpA"/>
    <property type="match status" value="1"/>
</dbReference>
<dbReference type="PANTHER" id="PTHR33992">
    <property type="entry name" value="RIBONUCLEASE P PROTEIN COMPONENT"/>
    <property type="match status" value="1"/>
</dbReference>
<evidence type="ECO:0000256" key="5">
    <source>
        <dbReference type="ARBA" id="ARBA00022801"/>
    </source>
</evidence>
<dbReference type="GO" id="GO:0001682">
    <property type="term" value="P:tRNA 5'-leader removal"/>
    <property type="evidence" value="ECO:0007669"/>
    <property type="project" value="UniProtKB-UniRule"/>
</dbReference>
<gene>
    <name evidence="7 9" type="primary">rnpA</name>
    <name evidence="9" type="ORF">DI628_05595</name>
</gene>
<keyword evidence="3 7" id="KW-0540">Nuclease</keyword>
<dbReference type="Pfam" id="PF00825">
    <property type="entry name" value="Ribonuclease_P"/>
    <property type="match status" value="1"/>
</dbReference>
<keyword evidence="6 7" id="KW-0694">RNA-binding</keyword>
<dbReference type="InterPro" id="IPR000100">
    <property type="entry name" value="RNase_P"/>
</dbReference>
<dbReference type="InterPro" id="IPR020539">
    <property type="entry name" value="RNase_P_CS"/>
</dbReference>
<comment type="caution">
    <text evidence="9">The sequence shown here is derived from an EMBL/GenBank/DDBJ whole genome shotgun (WGS) entry which is preliminary data.</text>
</comment>
<dbReference type="GO" id="GO:0000049">
    <property type="term" value="F:tRNA binding"/>
    <property type="evidence" value="ECO:0007669"/>
    <property type="project" value="UniProtKB-UniRule"/>
</dbReference>
<dbReference type="AlphaFoldDB" id="A0A6N4R994"/>
<sequence length="117" mass="12999">MAVRVRRLMVRSDFLKVKLGRRASTQSFVVQYLDVEAEDGLAVGFTASTKGVGNAVARNRARRRLKAVFDEVCRLNPDAAGQGKWLVLVAKAPILEIDYKYLVKDMRKALTEAGITC</sequence>
<dbReference type="HAMAP" id="MF_00227">
    <property type="entry name" value="RNase_P"/>
    <property type="match status" value="1"/>
</dbReference>
<dbReference type="EMBL" id="VAFM01000002">
    <property type="protein sequence ID" value="TKW60389.1"/>
    <property type="molecule type" value="Genomic_DNA"/>
</dbReference>
<accession>A0A6N4R994</accession>
<dbReference type="GO" id="GO:0004526">
    <property type="term" value="F:ribonuclease P activity"/>
    <property type="evidence" value="ECO:0007669"/>
    <property type="project" value="UniProtKB-UniRule"/>
</dbReference>
<keyword evidence="2 7" id="KW-0819">tRNA processing</keyword>
<evidence type="ECO:0000256" key="2">
    <source>
        <dbReference type="ARBA" id="ARBA00022694"/>
    </source>
</evidence>
<keyword evidence="5 7" id="KW-0378">Hydrolase</keyword>
<organism evidence="9 10">
    <name type="scientific">Blastochloris viridis</name>
    <name type="common">Rhodopseudomonas viridis</name>
    <dbReference type="NCBI Taxonomy" id="1079"/>
    <lineage>
        <taxon>Bacteria</taxon>
        <taxon>Pseudomonadati</taxon>
        <taxon>Pseudomonadota</taxon>
        <taxon>Alphaproteobacteria</taxon>
        <taxon>Hyphomicrobiales</taxon>
        <taxon>Blastochloridaceae</taxon>
        <taxon>Blastochloris</taxon>
    </lineage>
</organism>
<evidence type="ECO:0000256" key="3">
    <source>
        <dbReference type="ARBA" id="ARBA00022722"/>
    </source>
</evidence>
<dbReference type="InterPro" id="IPR014721">
    <property type="entry name" value="Ribsml_uS5_D2-typ_fold_subgr"/>
</dbReference>
<reference evidence="9 10" key="1">
    <citation type="journal article" date="2017" name="Nat. Commun.">
        <title>In situ click chemistry generation of cyclooxygenase-2 inhibitors.</title>
        <authorList>
            <person name="Bhardwaj A."/>
            <person name="Kaur J."/>
            <person name="Wuest M."/>
            <person name="Wuest F."/>
        </authorList>
    </citation>
    <scope>NUCLEOTIDE SEQUENCE [LARGE SCALE GENOMIC DNA]</scope>
    <source>
        <strain evidence="9">S2_018_000_R2_106</strain>
    </source>
</reference>
<comment type="function">
    <text evidence="1 7">RNaseP catalyzes the removal of the 5'-leader sequence from pre-tRNA to produce the mature 5'-terminus. It can also cleave other RNA substrates such as 4.5S RNA. The protein component plays an auxiliary but essential role in vivo by binding to the 5'-leader sequence and broadening the substrate specificity of the ribozyme.</text>
</comment>
<comment type="similarity">
    <text evidence="7">Belongs to the RnpA family.</text>
</comment>
<dbReference type="GO" id="GO:0030677">
    <property type="term" value="C:ribonuclease P complex"/>
    <property type="evidence" value="ECO:0007669"/>
    <property type="project" value="TreeGrafter"/>
</dbReference>
<evidence type="ECO:0000256" key="7">
    <source>
        <dbReference type="HAMAP-Rule" id="MF_00227"/>
    </source>
</evidence>
<dbReference type="PROSITE" id="PS00648">
    <property type="entry name" value="RIBONUCLEASE_P"/>
    <property type="match status" value="1"/>
</dbReference>
<evidence type="ECO:0000313" key="9">
    <source>
        <dbReference type="EMBL" id="TKW60389.1"/>
    </source>
</evidence>
<dbReference type="Gene3D" id="3.30.230.10">
    <property type="match status" value="1"/>
</dbReference>